<name>A0A8B2NG95_9HYPH</name>
<reference evidence="1 2" key="1">
    <citation type="submission" date="2018-05" db="EMBL/GenBank/DDBJ databases">
        <title>Acuticoccus sediminis sp. nov., isolated from deep-sea sediment of Indian Ocean.</title>
        <authorList>
            <person name="Liu X."/>
            <person name="Lai Q."/>
            <person name="Du Y."/>
            <person name="Sun F."/>
            <person name="Zhang X."/>
            <person name="Wang S."/>
            <person name="Shao Z."/>
        </authorList>
    </citation>
    <scope>NUCLEOTIDE SEQUENCE [LARGE SCALE GENOMIC DNA]</scope>
    <source>
        <strain evidence="1 2">PTG4-2</strain>
    </source>
</reference>
<dbReference type="OrthoDB" id="9802896at2"/>
<dbReference type="EMBL" id="QHHQ01000017">
    <property type="protein sequence ID" value="RAH96065.1"/>
    <property type="molecule type" value="Genomic_DNA"/>
</dbReference>
<evidence type="ECO:0008006" key="3">
    <source>
        <dbReference type="Google" id="ProtNLM"/>
    </source>
</evidence>
<dbReference type="RefSeq" id="WP_111352677.1">
    <property type="nucleotide sequence ID" value="NZ_QHHQ01000017.1"/>
</dbReference>
<keyword evidence="2" id="KW-1185">Reference proteome</keyword>
<gene>
    <name evidence="1" type="ORF">DLJ53_33495</name>
</gene>
<accession>A0A8B2NG95</accession>
<evidence type="ECO:0000313" key="1">
    <source>
        <dbReference type="EMBL" id="RAH96065.1"/>
    </source>
</evidence>
<dbReference type="AlphaFoldDB" id="A0A8B2NG95"/>
<comment type="caution">
    <text evidence="1">The sequence shown here is derived from an EMBL/GenBank/DDBJ whole genome shotgun (WGS) entry which is preliminary data.</text>
</comment>
<sequence length="352" mass="40226">MAEKVTVKTPPAASKKSVQYDLFTQFVSNDVADMSNAVEIWDSIPKYFMTRAQTEKRRTEHGHADPVKWHYSYNNQEFTVTIQPALIEQADGSYKAFFPGVTEELVEEALKKILSDQTYGLHDVEKAETWVRFTLQMIRKELKARARTRSMTEIKHAIGVMSSCVVTVSKARKELWKGAILQDLVTVGREEYLADADAHHIGRLPLFISHSINQLHIRQFNLDRLMACNEQLARWIYRKLIHRFKHASLLTSYHFSYQSVLAESALLQQARDNDNRRKIRDALDELKGRGALMSYTETLKKEGRKVVDAVYEVRPTGEFISEQKAANKRDSDGQRRAVAAGLRIVPSGDNLG</sequence>
<proteinExistence type="predicted"/>
<organism evidence="1 2">
    <name type="scientific">Acuticoccus sediminis</name>
    <dbReference type="NCBI Taxonomy" id="2184697"/>
    <lineage>
        <taxon>Bacteria</taxon>
        <taxon>Pseudomonadati</taxon>
        <taxon>Pseudomonadota</taxon>
        <taxon>Alphaproteobacteria</taxon>
        <taxon>Hyphomicrobiales</taxon>
        <taxon>Amorphaceae</taxon>
        <taxon>Acuticoccus</taxon>
    </lineage>
</organism>
<evidence type="ECO:0000313" key="2">
    <source>
        <dbReference type="Proteomes" id="UP000249590"/>
    </source>
</evidence>
<dbReference type="Proteomes" id="UP000249590">
    <property type="component" value="Unassembled WGS sequence"/>
</dbReference>
<protein>
    <recommendedName>
        <fullName evidence="3">Replication initiator protein A</fullName>
    </recommendedName>
</protein>